<dbReference type="Gene3D" id="3.55.50.30">
    <property type="match status" value="1"/>
</dbReference>
<dbReference type="Gene3D" id="2.60.120.1440">
    <property type="match status" value="1"/>
</dbReference>
<sequence>MNNYLTIIEKYLEGNASSFEKESLKLWLNEKQEHREFFEKKVAEWNEAHQEISVNSDKAFKRFLDKTQENNKVVEFRSLKRVLQYAAMFLGILGLGYYLIELNPTKAGNERILVLNEEIQEDRIKIVQDDGTVTYMDINGLSDVITTNGTVIGKKVKDKLVISDDTKNEEKLEYLEISIPKGRIFQLSLSDGTRIWMNADSKLKFPKNFIATEKNRIVYLQGEAFFDVATNKRQPFLVKTNGMDVKVLGTQFNVSSYQEDTTIKATLVEGSVTINTGDELEVISLKPNDQAIYSKDNRMINKKIVNTVLFTSWMQKKMIIQNESFAEVIKRLERTYDVEIISTNQKLNNTRFTGEFDIENVKQILNVFSKTINFKYVIENKRIVIAP</sequence>
<dbReference type="InterPro" id="IPR012373">
    <property type="entry name" value="Ferrdict_sens_TM"/>
</dbReference>
<dbReference type="GO" id="GO:0016989">
    <property type="term" value="F:sigma factor antagonist activity"/>
    <property type="evidence" value="ECO:0007669"/>
    <property type="project" value="TreeGrafter"/>
</dbReference>
<dbReference type="OrthoDB" id="649666at2"/>
<keyword evidence="1" id="KW-1133">Transmembrane helix</keyword>
<dbReference type="Proteomes" id="UP000198521">
    <property type="component" value="Unassembled WGS sequence"/>
</dbReference>
<protein>
    <submittedName>
        <fullName evidence="4">FecR family protein</fullName>
    </submittedName>
</protein>
<gene>
    <name evidence="4" type="ORF">SAMN04487910_3458</name>
</gene>
<dbReference type="FunFam" id="2.60.120.1440:FF:000001">
    <property type="entry name" value="Putative anti-sigma factor"/>
    <property type="match status" value="1"/>
</dbReference>
<dbReference type="Pfam" id="PF16344">
    <property type="entry name" value="FecR_C"/>
    <property type="match status" value="1"/>
</dbReference>
<dbReference type="AlphaFoldDB" id="A0A1H7TJ92"/>
<feature type="domain" description="Protein FecR C-terminal" evidence="3">
    <location>
        <begin position="318"/>
        <end position="385"/>
    </location>
</feature>
<evidence type="ECO:0000313" key="5">
    <source>
        <dbReference type="Proteomes" id="UP000198521"/>
    </source>
</evidence>
<dbReference type="EMBL" id="FOAB01000006">
    <property type="protein sequence ID" value="SEL84748.1"/>
    <property type="molecule type" value="Genomic_DNA"/>
</dbReference>
<keyword evidence="1" id="KW-0472">Membrane</keyword>
<dbReference type="RefSeq" id="WP_091410771.1">
    <property type="nucleotide sequence ID" value="NZ_FOAB01000006.1"/>
</dbReference>
<dbReference type="PANTHER" id="PTHR30273:SF2">
    <property type="entry name" value="PROTEIN FECR"/>
    <property type="match status" value="1"/>
</dbReference>
<proteinExistence type="predicted"/>
<name>A0A1H7TJ92_AQUAM</name>
<keyword evidence="5" id="KW-1185">Reference proteome</keyword>
<feature type="transmembrane region" description="Helical" evidence="1">
    <location>
        <begin position="82"/>
        <end position="100"/>
    </location>
</feature>
<dbReference type="Pfam" id="PF04773">
    <property type="entry name" value="FecR"/>
    <property type="match status" value="1"/>
</dbReference>
<organism evidence="4 5">
    <name type="scientific">Aquimarina amphilecti</name>
    <dbReference type="NCBI Taxonomy" id="1038014"/>
    <lineage>
        <taxon>Bacteria</taxon>
        <taxon>Pseudomonadati</taxon>
        <taxon>Bacteroidota</taxon>
        <taxon>Flavobacteriia</taxon>
        <taxon>Flavobacteriales</taxon>
        <taxon>Flavobacteriaceae</taxon>
        <taxon>Aquimarina</taxon>
    </lineage>
</organism>
<dbReference type="STRING" id="1038014.SAMN04487910_3458"/>
<evidence type="ECO:0000256" key="1">
    <source>
        <dbReference type="SAM" id="Phobius"/>
    </source>
</evidence>
<evidence type="ECO:0000259" key="2">
    <source>
        <dbReference type="Pfam" id="PF04773"/>
    </source>
</evidence>
<keyword evidence="1" id="KW-0812">Transmembrane</keyword>
<evidence type="ECO:0000259" key="3">
    <source>
        <dbReference type="Pfam" id="PF16344"/>
    </source>
</evidence>
<evidence type="ECO:0000313" key="4">
    <source>
        <dbReference type="EMBL" id="SEL84748.1"/>
    </source>
</evidence>
<accession>A0A1H7TJ92</accession>
<reference evidence="4 5" key="1">
    <citation type="submission" date="2016-10" db="EMBL/GenBank/DDBJ databases">
        <authorList>
            <person name="de Groot N.N."/>
        </authorList>
    </citation>
    <scope>NUCLEOTIDE SEQUENCE [LARGE SCALE GENOMIC DNA]</scope>
    <source>
        <strain evidence="4 5">DSM 25232</strain>
    </source>
</reference>
<dbReference type="InterPro" id="IPR032508">
    <property type="entry name" value="FecR_C"/>
</dbReference>
<feature type="domain" description="FecR protein" evidence="2">
    <location>
        <begin position="177"/>
        <end position="272"/>
    </location>
</feature>
<dbReference type="InterPro" id="IPR006860">
    <property type="entry name" value="FecR"/>
</dbReference>
<dbReference type="PANTHER" id="PTHR30273">
    <property type="entry name" value="PERIPLASMIC SIGNAL SENSOR AND SIGMA FACTOR ACTIVATOR FECR-RELATED"/>
    <property type="match status" value="1"/>
</dbReference>